<accession>A0A8K1FIA9</accession>
<dbReference type="CDD" id="cd14686">
    <property type="entry name" value="bZIP"/>
    <property type="match status" value="1"/>
</dbReference>
<feature type="compositionally biased region" description="Basic residues" evidence="1">
    <location>
        <begin position="211"/>
        <end position="220"/>
    </location>
</feature>
<dbReference type="EMBL" id="SPLM01000075">
    <property type="protein sequence ID" value="TMW61889.1"/>
    <property type="molecule type" value="Genomic_DNA"/>
</dbReference>
<sequence length="598" mass="66925">MLMYAPPNFADVNVTKRSLDAIINSPSNSPFMSPSSSPLMSWTTEESEAMTSSPSSDEDFFVTPSAGCAGREDWEALLGDLDMQPFALTSSGLTHGLEEGSRRYYEPNGNDALAPLDPFSMPTEAELLASTTACSTSSPTDPPPLLTTAGTLEPAETAIRASKLAVILPSTAKPSVPLTPVASPPDKIMTEAESEVAKIQRRRSQIATSVQRHREKKRQHRESLKQEFVELSAYLKLLQRQCKQRHTDEERVVARGEEEVTEERRKRHHSEALNQSLKKALFEQTSFLMGMRSITSNMPAPREMHIHDWLHSYTVLSAGDEAARRKEYLSYFNDCKMDMALKLILRETDGLVPRLSLANPSFAQVRIVYDGTDCGYDVEEMFVPRELRQEEAFVVPGTGQLVKKLTSVFLFQEHSGFTFDKFFEATVNATKQVGIYWPSSGWMPEALDVLDLEDSSRMSYSNFHGSMTIHDDRVVPSGEDVAVETRMLSRTKKWEDEAVIAWDYADRDEMYPITGDRSIRRDMCGAVVIRREGNGLISYRSVSIKIFAPTDLQATIDDNDRALIQRRIYLQSGELEAAKNKCLLSVYHSLAASSAEAV</sequence>
<feature type="region of interest" description="Disordered" evidence="1">
    <location>
        <begin position="202"/>
        <end position="223"/>
    </location>
</feature>
<feature type="region of interest" description="Disordered" evidence="1">
    <location>
        <begin position="29"/>
        <end position="59"/>
    </location>
</feature>
<reference evidence="2" key="1">
    <citation type="submission" date="2019-03" db="EMBL/GenBank/DDBJ databases">
        <title>Long read genome sequence of the mycoparasitic Pythium oligandrum ATCC 38472 isolated from sugarbeet rhizosphere.</title>
        <authorList>
            <person name="Gaulin E."/>
        </authorList>
    </citation>
    <scope>NUCLEOTIDE SEQUENCE</scope>
    <source>
        <strain evidence="2">ATCC 38472_TT</strain>
    </source>
</reference>
<proteinExistence type="predicted"/>
<keyword evidence="3" id="KW-1185">Reference proteome</keyword>
<evidence type="ECO:0000313" key="2">
    <source>
        <dbReference type="EMBL" id="TMW61889.1"/>
    </source>
</evidence>
<comment type="caution">
    <text evidence="2">The sequence shown here is derived from an EMBL/GenBank/DDBJ whole genome shotgun (WGS) entry which is preliminary data.</text>
</comment>
<evidence type="ECO:0000313" key="3">
    <source>
        <dbReference type="Proteomes" id="UP000794436"/>
    </source>
</evidence>
<protein>
    <recommendedName>
        <fullName evidence="4">BZIP domain-containing protein</fullName>
    </recommendedName>
</protein>
<dbReference type="AlphaFoldDB" id="A0A8K1FIA9"/>
<evidence type="ECO:0008006" key="4">
    <source>
        <dbReference type="Google" id="ProtNLM"/>
    </source>
</evidence>
<evidence type="ECO:0000256" key="1">
    <source>
        <dbReference type="SAM" id="MobiDB-lite"/>
    </source>
</evidence>
<organism evidence="2 3">
    <name type="scientific">Pythium oligandrum</name>
    <name type="common">Mycoparasitic fungus</name>
    <dbReference type="NCBI Taxonomy" id="41045"/>
    <lineage>
        <taxon>Eukaryota</taxon>
        <taxon>Sar</taxon>
        <taxon>Stramenopiles</taxon>
        <taxon>Oomycota</taxon>
        <taxon>Peronosporomycetes</taxon>
        <taxon>Pythiales</taxon>
        <taxon>Pythiaceae</taxon>
        <taxon>Pythium</taxon>
    </lineage>
</organism>
<dbReference type="Proteomes" id="UP000794436">
    <property type="component" value="Unassembled WGS sequence"/>
</dbReference>
<feature type="compositionally biased region" description="Low complexity" evidence="1">
    <location>
        <begin position="128"/>
        <end position="139"/>
    </location>
</feature>
<dbReference type="OrthoDB" id="164305at2759"/>
<feature type="compositionally biased region" description="Basic and acidic residues" evidence="1">
    <location>
        <begin position="253"/>
        <end position="264"/>
    </location>
</feature>
<feature type="compositionally biased region" description="Low complexity" evidence="1">
    <location>
        <begin position="29"/>
        <end position="41"/>
    </location>
</feature>
<name>A0A8K1FIA9_PYTOL</name>
<feature type="region of interest" description="Disordered" evidence="1">
    <location>
        <begin position="128"/>
        <end position="149"/>
    </location>
</feature>
<gene>
    <name evidence="2" type="ORF">Poli38472_010952</name>
</gene>
<feature type="region of interest" description="Disordered" evidence="1">
    <location>
        <begin position="253"/>
        <end position="272"/>
    </location>
</feature>